<dbReference type="PANTHER" id="PTHR35008">
    <property type="entry name" value="BLL4482 PROTEIN-RELATED"/>
    <property type="match status" value="1"/>
</dbReference>
<accession>A0ABP8Q8Y9</accession>
<keyword evidence="3 4" id="KW-0408">Iron</keyword>
<protein>
    <recommendedName>
        <fullName evidence="5">Cytochrome c domain-containing protein</fullName>
    </recommendedName>
</protein>
<evidence type="ECO:0000256" key="4">
    <source>
        <dbReference type="PROSITE-ProRule" id="PRU00433"/>
    </source>
</evidence>
<sequence length="351" mass="37425">MSAALPPDHGPRLARLARWLLLAAAGGGLLVAWALSQVCWPAQPTARPALATEAADGPPPPGSYHRPAYAAPDTATIPRTALGADIRYGRALVAHTAQYLGPSGTAGHYTNGMNCQNCHLDAGTRGFANNYLAVAATYPKLRARSGTVEGIDRRVTDCIERSLNGRALPAGSREQRALVAYLAWLGQGIAKGKKVYGTGLTKLAYLPRAADPVVGRAVYAAKCQSCHGPSGQGQPAPDGRGYQYPPLWGPGSYTDAAGLYRLSSLARYAKAAMPYGATFDRPQLTDAQAWDVAAFINSQPRPHRPTPHDWPDLRQKPIDHPFGPYTDGFSARQHKYGPFQPIAAAHPDLAH</sequence>
<evidence type="ECO:0000313" key="7">
    <source>
        <dbReference type="Proteomes" id="UP001501243"/>
    </source>
</evidence>
<keyword evidence="7" id="KW-1185">Reference proteome</keyword>
<evidence type="ECO:0000256" key="2">
    <source>
        <dbReference type="ARBA" id="ARBA00022723"/>
    </source>
</evidence>
<evidence type="ECO:0000259" key="5">
    <source>
        <dbReference type="PROSITE" id="PS51007"/>
    </source>
</evidence>
<dbReference type="Pfam" id="PF00034">
    <property type="entry name" value="Cytochrom_C"/>
    <property type="match status" value="1"/>
</dbReference>
<keyword evidence="2 4" id="KW-0479">Metal-binding</keyword>
<feature type="domain" description="Cytochrome c" evidence="5">
    <location>
        <begin position="210"/>
        <end position="300"/>
    </location>
</feature>
<keyword evidence="1 4" id="KW-0349">Heme</keyword>
<dbReference type="EMBL" id="BAABGQ010000006">
    <property type="protein sequence ID" value="GAA4499532.1"/>
    <property type="molecule type" value="Genomic_DNA"/>
</dbReference>
<reference evidence="7" key="1">
    <citation type="journal article" date="2019" name="Int. J. Syst. Evol. Microbiol.">
        <title>The Global Catalogue of Microorganisms (GCM) 10K type strain sequencing project: providing services to taxonomists for standard genome sequencing and annotation.</title>
        <authorList>
            <consortium name="The Broad Institute Genomics Platform"/>
            <consortium name="The Broad Institute Genome Sequencing Center for Infectious Disease"/>
            <person name="Wu L."/>
            <person name="Ma J."/>
        </authorList>
    </citation>
    <scope>NUCLEOTIDE SEQUENCE [LARGE SCALE GENOMIC DNA]</scope>
    <source>
        <strain evidence="7">JCM 17841</strain>
    </source>
</reference>
<dbReference type="RefSeq" id="WP_208131444.1">
    <property type="nucleotide sequence ID" value="NZ_BAABGQ010000006.1"/>
</dbReference>
<dbReference type="Pfam" id="PF21342">
    <property type="entry name" value="SoxA-TsdA_cyt-c"/>
    <property type="match status" value="1"/>
</dbReference>
<evidence type="ECO:0000256" key="1">
    <source>
        <dbReference type="ARBA" id="ARBA00022617"/>
    </source>
</evidence>
<dbReference type="Gene3D" id="1.10.760.10">
    <property type="entry name" value="Cytochrome c-like domain"/>
    <property type="match status" value="2"/>
</dbReference>
<evidence type="ECO:0000313" key="6">
    <source>
        <dbReference type="EMBL" id="GAA4499532.1"/>
    </source>
</evidence>
<dbReference type="InterPro" id="IPR051459">
    <property type="entry name" value="Cytochrome_c-type_DH"/>
</dbReference>
<evidence type="ECO:0000256" key="3">
    <source>
        <dbReference type="ARBA" id="ARBA00023004"/>
    </source>
</evidence>
<dbReference type="InterPro" id="IPR036909">
    <property type="entry name" value="Cyt_c-like_dom_sf"/>
</dbReference>
<name>A0ABP8Q8Y9_9BACT</name>
<dbReference type="PROSITE" id="PS51007">
    <property type="entry name" value="CYTC"/>
    <property type="match status" value="1"/>
</dbReference>
<proteinExistence type="predicted"/>
<organism evidence="6 7">
    <name type="scientific">Hymenobacter ginsengisoli</name>
    <dbReference type="NCBI Taxonomy" id="1051626"/>
    <lineage>
        <taxon>Bacteria</taxon>
        <taxon>Pseudomonadati</taxon>
        <taxon>Bacteroidota</taxon>
        <taxon>Cytophagia</taxon>
        <taxon>Cytophagales</taxon>
        <taxon>Hymenobacteraceae</taxon>
        <taxon>Hymenobacter</taxon>
    </lineage>
</organism>
<dbReference type="Proteomes" id="UP001501243">
    <property type="component" value="Unassembled WGS sequence"/>
</dbReference>
<dbReference type="SUPFAM" id="SSF46626">
    <property type="entry name" value="Cytochrome c"/>
    <property type="match status" value="2"/>
</dbReference>
<dbReference type="PANTHER" id="PTHR35008:SF9">
    <property type="entry name" value="CYTOCHROME C DOMAIN-CONTAINING PROTEIN"/>
    <property type="match status" value="1"/>
</dbReference>
<dbReference type="InterPro" id="IPR009056">
    <property type="entry name" value="Cyt_c-like_dom"/>
</dbReference>
<gene>
    <name evidence="6" type="ORF">GCM10023172_18290</name>
</gene>
<comment type="caution">
    <text evidence="6">The sequence shown here is derived from an EMBL/GenBank/DDBJ whole genome shotgun (WGS) entry which is preliminary data.</text>
</comment>